<dbReference type="EMBL" id="CP003221">
    <property type="protein sequence ID" value="EGJ52029.1"/>
    <property type="molecule type" value="Genomic_DNA"/>
</dbReference>
<dbReference type="HOGENOM" id="CLU_2648537_0_0_7"/>
<evidence type="ECO:0000313" key="2">
    <source>
        <dbReference type="Proteomes" id="UP000007844"/>
    </source>
</evidence>
<dbReference type="Proteomes" id="UP000007844">
    <property type="component" value="Chromosome"/>
</dbReference>
<proteinExistence type="predicted"/>
<protein>
    <submittedName>
        <fullName evidence="1">Uncharacterized protein</fullName>
    </submittedName>
</protein>
<accession>F3Z000</accession>
<reference evidence="1 2" key="1">
    <citation type="journal article" date="2011" name="J. Bacteriol.">
        <title>Genome sequence of the mercury-methylating and pleomorphic Desulfovibrio africanus Strain Walvis Bay.</title>
        <authorList>
            <person name="Brown S.D."/>
            <person name="Wall J.D."/>
            <person name="Kucken A.M."/>
            <person name="Gilmour C.C."/>
            <person name="Podar M."/>
            <person name="Brandt C.C."/>
            <person name="Teshima H."/>
            <person name="Detter J.C."/>
            <person name="Han C.S."/>
            <person name="Land M.L."/>
            <person name="Lucas S."/>
            <person name="Han J."/>
            <person name="Pennacchio L."/>
            <person name="Nolan M."/>
            <person name="Pitluck S."/>
            <person name="Woyke T."/>
            <person name="Goodwin L."/>
            <person name="Palumbo A.V."/>
            <person name="Elias D.A."/>
        </authorList>
    </citation>
    <scope>NUCLEOTIDE SEQUENCE [LARGE SCALE GENOMIC DNA]</scope>
    <source>
        <strain evidence="1 2">Walvis Bay</strain>
    </source>
</reference>
<sequence>MIREESGLVPWDVPYSVDEAQRLIHDSEAFGRMASDAAGRGALGAAAGASLGALLGLIGGGDNIWKGAAISRLILL</sequence>
<organism evidence="1 2">
    <name type="scientific">Desulfocurvibacter africanus subsp. africanus str. Walvis Bay</name>
    <dbReference type="NCBI Taxonomy" id="690850"/>
    <lineage>
        <taxon>Bacteria</taxon>
        <taxon>Pseudomonadati</taxon>
        <taxon>Thermodesulfobacteriota</taxon>
        <taxon>Desulfovibrionia</taxon>
        <taxon>Desulfovibrionales</taxon>
        <taxon>Desulfovibrionaceae</taxon>
        <taxon>Desulfocurvibacter</taxon>
    </lineage>
</organism>
<gene>
    <name evidence="1" type="ORF">Desaf_3753</name>
</gene>
<evidence type="ECO:0000313" key="1">
    <source>
        <dbReference type="EMBL" id="EGJ52029.1"/>
    </source>
</evidence>
<dbReference type="AlphaFoldDB" id="F3Z000"/>
<name>F3Z000_DESAF</name>
<dbReference type="KEGG" id="daf:Desaf_3753"/>
<keyword evidence="2" id="KW-1185">Reference proteome</keyword>